<keyword evidence="3" id="KW-0865">Zymogen</keyword>
<evidence type="ECO:0000256" key="2">
    <source>
        <dbReference type="ARBA" id="ARBA00022801"/>
    </source>
</evidence>
<dbReference type="PANTHER" id="PTHR34218">
    <property type="entry name" value="PEPTIDASE S45 PENICILLIN AMIDASE"/>
    <property type="match status" value="1"/>
</dbReference>
<keyword evidence="5" id="KW-0479">Metal-binding</keyword>
<dbReference type="GO" id="GO:0017000">
    <property type="term" value="P:antibiotic biosynthetic process"/>
    <property type="evidence" value="ECO:0007669"/>
    <property type="project" value="InterPro"/>
</dbReference>
<keyword evidence="2" id="KW-0378">Hydrolase</keyword>
<name>A0A1Z3N7J9_BDEBC</name>
<dbReference type="InterPro" id="IPR043146">
    <property type="entry name" value="Penicillin_amidase_N_B-knob"/>
</dbReference>
<accession>A0A1Z3N7J9</accession>
<evidence type="ECO:0000256" key="3">
    <source>
        <dbReference type="ARBA" id="ARBA00023145"/>
    </source>
</evidence>
<feature type="binding site" evidence="5">
    <location>
        <position position="295"/>
    </location>
    <ligand>
        <name>Ca(2+)</name>
        <dbReference type="ChEBI" id="CHEBI:29108"/>
    </ligand>
</feature>
<dbReference type="GO" id="GO:0046872">
    <property type="term" value="F:metal ion binding"/>
    <property type="evidence" value="ECO:0007669"/>
    <property type="project" value="UniProtKB-KW"/>
</dbReference>
<comment type="cofactor">
    <cofactor evidence="5">
        <name>Ca(2+)</name>
        <dbReference type="ChEBI" id="CHEBI:29108"/>
    </cofactor>
    <text evidence="5">Binds 1 Ca(2+) ion per dimer.</text>
</comment>
<feature type="active site" description="Nucleophile" evidence="4">
    <location>
        <position position="220"/>
    </location>
</feature>
<dbReference type="Gene3D" id="2.30.120.10">
    <property type="match status" value="1"/>
</dbReference>
<gene>
    <name evidence="6" type="ORF">B9G79_07640</name>
</gene>
<dbReference type="Gene3D" id="1.10.439.10">
    <property type="entry name" value="Penicillin Amidohydrolase, domain 1"/>
    <property type="match status" value="1"/>
</dbReference>
<comment type="similarity">
    <text evidence="1">Belongs to the peptidase S45 family.</text>
</comment>
<dbReference type="SUPFAM" id="SSF56235">
    <property type="entry name" value="N-terminal nucleophile aminohydrolases (Ntn hydrolases)"/>
    <property type="match status" value="1"/>
</dbReference>
<dbReference type="Gene3D" id="1.10.1400.10">
    <property type="match status" value="1"/>
</dbReference>
<dbReference type="Pfam" id="PF01804">
    <property type="entry name" value="Penicil_amidase"/>
    <property type="match status" value="1"/>
</dbReference>
<dbReference type="GO" id="GO:0016811">
    <property type="term" value="F:hydrolase activity, acting on carbon-nitrogen (but not peptide) bonds, in linear amides"/>
    <property type="evidence" value="ECO:0007669"/>
    <property type="project" value="InterPro"/>
</dbReference>
<dbReference type="Proteomes" id="UP000197003">
    <property type="component" value="Chromosome"/>
</dbReference>
<evidence type="ECO:0000256" key="4">
    <source>
        <dbReference type="PIRSR" id="PIRSR001227-1"/>
    </source>
</evidence>
<dbReference type="InterPro" id="IPR014395">
    <property type="entry name" value="Pen/GL7ACA/AHL_acylase"/>
</dbReference>
<dbReference type="InterPro" id="IPR002692">
    <property type="entry name" value="S45"/>
</dbReference>
<dbReference type="PANTHER" id="PTHR34218:SF5">
    <property type="entry name" value="PENICILLIN ACYLASE FAMILY PROTEIN"/>
    <property type="match status" value="1"/>
</dbReference>
<dbReference type="InterPro" id="IPR029055">
    <property type="entry name" value="Ntn_hydrolases_N"/>
</dbReference>
<proteinExistence type="inferred from homology"/>
<protein>
    <submittedName>
        <fullName evidence="6">Penicillin acylase</fullName>
    </submittedName>
</protein>
<reference evidence="6 7" key="1">
    <citation type="submission" date="2017-04" db="EMBL/GenBank/DDBJ databases">
        <title>Whole genome sequence of Bdellovibrio bacteriovorus strain SSB218315.</title>
        <authorList>
            <person name="Oyedara O."/>
            <person name="Rodriguez-Perez M.A."/>
        </authorList>
    </citation>
    <scope>NUCLEOTIDE SEQUENCE [LARGE SCALE GENOMIC DNA]</scope>
    <source>
        <strain evidence="6 7">SSB218315</strain>
    </source>
</reference>
<sequence>MRQSLPPMEGSLPLKGLSEPVTVIRDQYGIPHIKAANKKDALKALGFVMASERLFQMELSRRMTQGELSEIFGELALPSDKLYRSLMLRRSVERMLAKEKAEGRFDQSMWDEMEAYFEGVNQYISTQKAPYEMALVGLKPRPFSPLDAYIMTGHMAYSFGIALKADPLMTELAGKLSPESFQGLRNVPLKAPLKITSLQGGFTPFELLTENLFTASFEGSNAWLIGPDRSQSGKSIFANDPHIGFSHPATWVEAHIQTPEFELYGHYLPLVPFAILGHSRQHAWGFTMSLSDDMDLFAETLNKDKKTAVFMGKEVPYQEWTETIKIKDAPDLVLNMIETNHGPIMDETLKRKGLALKWAYHRPENNPMKALFEMGKAPNMAAFETALQYGTAPGLNVMYADAENIAWWIFGDIAIKKNPNSDMILDGASGLDEYERVLAWADKPHKINPENGIIVTANSRPDGIAENIRGDWQSDDRYQTLVRALGEKDLWSADDVRALQTDNFNYKTRELLDKLNDHLQLDEAQNLKYETELNALKNWNLRSDVQSVEASLYHQWNNELVLLLLKDVPEEMKATYLTTPYAWAFYERAVLDDASPWWKDRNQDQLITQAFLTAIEKVQDIPWGDLHTVEYKHPLGRSFPLDKIFNLGPYPMPGAYNEINNNKMRGLGGDFNVVAGPSTRRVIDFARPQTSWGINPIGISGHILSPFYKDQVQLFLDGKYRPQYMAAEDIEKNKKYELKLTPQ</sequence>
<dbReference type="InterPro" id="IPR023343">
    <property type="entry name" value="Penicillin_amidase_dom1"/>
</dbReference>
<organism evidence="6 7">
    <name type="scientific">Bdellovibrio bacteriovorus</name>
    <dbReference type="NCBI Taxonomy" id="959"/>
    <lineage>
        <taxon>Bacteria</taxon>
        <taxon>Pseudomonadati</taxon>
        <taxon>Bdellovibrionota</taxon>
        <taxon>Bdellovibrionia</taxon>
        <taxon>Bdellovibrionales</taxon>
        <taxon>Pseudobdellovibrionaceae</taxon>
        <taxon>Bdellovibrio</taxon>
    </lineage>
</organism>
<evidence type="ECO:0000256" key="5">
    <source>
        <dbReference type="PIRSR" id="PIRSR001227-2"/>
    </source>
</evidence>
<keyword evidence="5" id="KW-0106">Calcium</keyword>
<evidence type="ECO:0000256" key="1">
    <source>
        <dbReference type="ARBA" id="ARBA00006586"/>
    </source>
</evidence>
<dbReference type="EMBL" id="CP020946">
    <property type="protein sequence ID" value="ASD63450.1"/>
    <property type="molecule type" value="Genomic_DNA"/>
</dbReference>
<evidence type="ECO:0000313" key="6">
    <source>
        <dbReference type="EMBL" id="ASD63450.1"/>
    </source>
</evidence>
<dbReference type="OrthoDB" id="5287604at2"/>
<dbReference type="PIRSF" id="PIRSF001227">
    <property type="entry name" value="Pen_acylase"/>
    <property type="match status" value="1"/>
</dbReference>
<dbReference type="InterPro" id="IPR043147">
    <property type="entry name" value="Penicillin_amidase_A-knob"/>
</dbReference>
<dbReference type="AlphaFoldDB" id="A0A1Z3N7J9"/>
<evidence type="ECO:0000313" key="7">
    <source>
        <dbReference type="Proteomes" id="UP000197003"/>
    </source>
</evidence>
<dbReference type="CDD" id="cd03747">
    <property type="entry name" value="Ntn_PGA_like"/>
    <property type="match status" value="1"/>
</dbReference>
<feature type="binding site" evidence="5">
    <location>
        <position position="292"/>
    </location>
    <ligand>
        <name>Ca(2+)</name>
        <dbReference type="ChEBI" id="CHEBI:29108"/>
    </ligand>
</feature>
<dbReference type="Gene3D" id="3.60.20.10">
    <property type="entry name" value="Glutamine Phosphoribosylpyrophosphate, subunit 1, domain 1"/>
    <property type="match status" value="1"/>
</dbReference>